<keyword evidence="1" id="KW-1133">Transmembrane helix</keyword>
<feature type="transmembrane region" description="Helical" evidence="1">
    <location>
        <begin position="46"/>
        <end position="63"/>
    </location>
</feature>
<evidence type="ECO:0000313" key="2">
    <source>
        <dbReference type="EMBL" id="SDN62163.1"/>
    </source>
</evidence>
<protein>
    <submittedName>
        <fullName evidence="2">Uncharacterized protein</fullName>
    </submittedName>
</protein>
<dbReference type="STRING" id="1196353.SAMN05444921_13155"/>
<accession>A0A1H0CW58</accession>
<keyword evidence="1" id="KW-0812">Transmembrane</keyword>
<dbReference type="EMBL" id="FNHI01000031">
    <property type="protein sequence ID" value="SDN62163.1"/>
    <property type="molecule type" value="Genomic_DNA"/>
</dbReference>
<organism evidence="2 3">
    <name type="scientific">Streptomyces wuyuanensis</name>
    <dbReference type="NCBI Taxonomy" id="1196353"/>
    <lineage>
        <taxon>Bacteria</taxon>
        <taxon>Bacillati</taxon>
        <taxon>Actinomycetota</taxon>
        <taxon>Actinomycetes</taxon>
        <taxon>Kitasatosporales</taxon>
        <taxon>Streptomycetaceae</taxon>
        <taxon>Streptomyces</taxon>
    </lineage>
</organism>
<dbReference type="OrthoDB" id="9968824at2"/>
<evidence type="ECO:0000313" key="3">
    <source>
        <dbReference type="Proteomes" id="UP000199063"/>
    </source>
</evidence>
<reference evidence="3" key="1">
    <citation type="submission" date="2016-10" db="EMBL/GenBank/DDBJ databases">
        <authorList>
            <person name="Varghese N."/>
            <person name="Submissions S."/>
        </authorList>
    </citation>
    <scope>NUCLEOTIDE SEQUENCE [LARGE SCALE GENOMIC DNA]</scope>
    <source>
        <strain evidence="3">CGMCC 4.7042</strain>
    </source>
</reference>
<dbReference type="AlphaFoldDB" id="A0A1H0CW58"/>
<evidence type="ECO:0000256" key="1">
    <source>
        <dbReference type="SAM" id="Phobius"/>
    </source>
</evidence>
<dbReference type="Proteomes" id="UP000199063">
    <property type="component" value="Unassembled WGS sequence"/>
</dbReference>
<proteinExistence type="predicted"/>
<name>A0A1H0CW58_9ACTN</name>
<dbReference type="GeneID" id="40833956"/>
<dbReference type="RefSeq" id="WP_093661798.1">
    <property type="nucleotide sequence ID" value="NZ_FNHI01000031.1"/>
</dbReference>
<gene>
    <name evidence="2" type="ORF">SAMN05444921_13155</name>
</gene>
<keyword evidence="1" id="KW-0472">Membrane</keyword>
<keyword evidence="3" id="KW-1185">Reference proteome</keyword>
<sequence>MSTGEEKHGPEVELLRSLLLDRPADLPAPPDRMAGVRNRFRRTRRLRAAATAVPLALLAAVFLPQHLGPDGTADVAGPPAAPTSSRGATSLENLYGLEFPVPPHWSLLTVPSQREGASPVQFVSVDPLAAPRKSCPGLRADEWTDPACLPVPGSGLRALVAFQIEVNPSVAAEVERDSDVKTVEGEVSPVCRSLSGTNGTKMYTVQRSAGPGHPDAVLTGTACVGEITPETRTELMAVLDKAVVPLP</sequence>